<organism evidence="1 2">
    <name type="scientific">Marinobacter xestospongiae</name>
    <dbReference type="NCBI Taxonomy" id="994319"/>
    <lineage>
        <taxon>Bacteria</taxon>
        <taxon>Pseudomonadati</taxon>
        <taxon>Pseudomonadota</taxon>
        <taxon>Gammaproteobacteria</taxon>
        <taxon>Pseudomonadales</taxon>
        <taxon>Marinobacteraceae</taxon>
        <taxon>Marinobacter</taxon>
    </lineage>
</organism>
<comment type="caution">
    <text evidence="1">The sequence shown here is derived from an EMBL/GenBank/DDBJ whole genome shotgun (WGS) entry which is preliminary data.</text>
</comment>
<gene>
    <name evidence="1" type="ORF">RYS15_03900</name>
</gene>
<evidence type="ECO:0000313" key="1">
    <source>
        <dbReference type="EMBL" id="MDV2077807.1"/>
    </source>
</evidence>
<dbReference type="Proteomes" id="UP001269819">
    <property type="component" value="Unassembled WGS sequence"/>
</dbReference>
<dbReference type="EMBL" id="JAWIIJ010000002">
    <property type="protein sequence ID" value="MDV2077807.1"/>
    <property type="molecule type" value="Genomic_DNA"/>
</dbReference>
<dbReference type="InterPro" id="IPR024755">
    <property type="entry name" value="cpYpsA"/>
</dbReference>
<reference evidence="1 2" key="1">
    <citation type="submission" date="2023-10" db="EMBL/GenBank/DDBJ databases">
        <title>Characteristics and mechanism of a salt-tolerant marine origin heterotrophic nitrifying- aerobic denitrifying bacteria Marinobacter xestospongiae HN1.</title>
        <authorList>
            <person name="Qi R."/>
        </authorList>
    </citation>
    <scope>NUCLEOTIDE SEQUENCE [LARGE SCALE GENOMIC DNA]</scope>
    <source>
        <strain evidence="1 2">HN1</strain>
    </source>
</reference>
<sequence length="166" mass="17617">MLIRIISGAQTGADRAALDAALDASFAIGGSCPVGRKAEDGPIDAIYPLTEIGGGYRQRTKQNVVDADGTVIFYDTYVQGGTEATVLFCIRQNKPYKLIDVALMAPSRAAELIRAFVEDFEVGILNVAGPRASSCPGMYNYVKQTVSLILPPSPAPTTKAPTPPNR</sequence>
<dbReference type="RefSeq" id="WP_316972686.1">
    <property type="nucleotide sequence ID" value="NZ_JAWIIJ010000002.1"/>
</dbReference>
<dbReference type="Pfam" id="PF12694">
    <property type="entry name" value="cpYpsA"/>
    <property type="match status" value="1"/>
</dbReference>
<name>A0ABU3VUZ3_9GAMM</name>
<keyword evidence="2" id="KW-1185">Reference proteome</keyword>
<dbReference type="Gene3D" id="3.40.50.450">
    <property type="match status" value="1"/>
</dbReference>
<evidence type="ECO:0000313" key="2">
    <source>
        <dbReference type="Proteomes" id="UP001269819"/>
    </source>
</evidence>
<protein>
    <submittedName>
        <fullName evidence="1">Molybdenum carrier protein</fullName>
    </submittedName>
</protein>
<proteinExistence type="predicted"/>
<accession>A0ABU3VUZ3</accession>